<feature type="region of interest" description="Disordered" evidence="1">
    <location>
        <begin position="25"/>
        <end position="84"/>
    </location>
</feature>
<organism evidence="2 3">
    <name type="scientific">Rhizoclosmatium globosum</name>
    <dbReference type="NCBI Taxonomy" id="329046"/>
    <lineage>
        <taxon>Eukaryota</taxon>
        <taxon>Fungi</taxon>
        <taxon>Fungi incertae sedis</taxon>
        <taxon>Chytridiomycota</taxon>
        <taxon>Chytridiomycota incertae sedis</taxon>
        <taxon>Chytridiomycetes</taxon>
        <taxon>Chytridiales</taxon>
        <taxon>Chytriomycetaceae</taxon>
        <taxon>Rhizoclosmatium</taxon>
    </lineage>
</organism>
<name>A0A1Y2D1X2_9FUNG</name>
<evidence type="ECO:0000256" key="1">
    <source>
        <dbReference type="SAM" id="MobiDB-lite"/>
    </source>
</evidence>
<reference evidence="2 3" key="1">
    <citation type="submission" date="2016-07" db="EMBL/GenBank/DDBJ databases">
        <title>Pervasive Adenine N6-methylation of Active Genes in Fungi.</title>
        <authorList>
            <consortium name="DOE Joint Genome Institute"/>
            <person name="Mondo S.J."/>
            <person name="Dannebaum R.O."/>
            <person name="Kuo R.C."/>
            <person name="Labutti K."/>
            <person name="Haridas S."/>
            <person name="Kuo A."/>
            <person name="Salamov A."/>
            <person name="Ahrendt S.R."/>
            <person name="Lipzen A."/>
            <person name="Sullivan W."/>
            <person name="Andreopoulos W.B."/>
            <person name="Clum A."/>
            <person name="Lindquist E."/>
            <person name="Daum C."/>
            <person name="Ramamoorthy G.K."/>
            <person name="Gryganskyi A."/>
            <person name="Culley D."/>
            <person name="Magnuson J.K."/>
            <person name="James T.Y."/>
            <person name="O'Malley M.A."/>
            <person name="Stajich J.E."/>
            <person name="Spatafora J.W."/>
            <person name="Visel A."/>
            <person name="Grigoriev I.V."/>
        </authorList>
    </citation>
    <scope>NUCLEOTIDE SEQUENCE [LARGE SCALE GENOMIC DNA]</scope>
    <source>
        <strain evidence="2 3">JEL800</strain>
    </source>
</reference>
<feature type="region of interest" description="Disordered" evidence="1">
    <location>
        <begin position="159"/>
        <end position="183"/>
    </location>
</feature>
<accession>A0A1Y2D1X2</accession>
<dbReference type="OrthoDB" id="10367885at2759"/>
<dbReference type="AlphaFoldDB" id="A0A1Y2D1X2"/>
<evidence type="ECO:0000313" key="2">
    <source>
        <dbReference type="EMBL" id="ORY53288.1"/>
    </source>
</evidence>
<feature type="region of interest" description="Disordered" evidence="1">
    <location>
        <begin position="127"/>
        <end position="147"/>
    </location>
</feature>
<dbReference type="EMBL" id="MCGO01000002">
    <property type="protein sequence ID" value="ORY53288.1"/>
    <property type="molecule type" value="Genomic_DNA"/>
</dbReference>
<keyword evidence="3" id="KW-1185">Reference proteome</keyword>
<sequence>MFINRHAPPPLQAYPYTPVYSATTTSPLARKRGQSSYDEPSAKRTHWTASSPPRQVPKLPLKSSPRIPQPTTIPRISLKRTHSDEIDSTLEQLSLTDYPPQPPLKRTCSSKEPTFIASQALIPFSFHKQTPPTQTPPPFHHTDNPFTMDGVEQWVYHTASTPSSSTDDDDEDRSDGGSLVDLANGFERLGTKTVPGARTPPYGQVVLYRPFGIVVEPGDEEDEEEVEVGVVGKGCKIEEVEEDEEEEVVSMELD</sequence>
<evidence type="ECO:0000313" key="3">
    <source>
        <dbReference type="Proteomes" id="UP000193642"/>
    </source>
</evidence>
<proteinExistence type="predicted"/>
<dbReference type="Proteomes" id="UP000193642">
    <property type="component" value="Unassembled WGS sequence"/>
</dbReference>
<comment type="caution">
    <text evidence="2">The sequence shown here is derived from an EMBL/GenBank/DDBJ whole genome shotgun (WGS) entry which is preliminary data.</text>
</comment>
<protein>
    <submittedName>
        <fullName evidence="2">Uncharacterized protein</fullName>
    </submittedName>
</protein>
<feature type="compositionally biased region" description="Low complexity" evidence="1">
    <location>
        <begin position="63"/>
        <end position="76"/>
    </location>
</feature>
<gene>
    <name evidence="2" type="ORF">BCR33DRAFT_779596</name>
</gene>